<dbReference type="InterPro" id="IPR011330">
    <property type="entry name" value="Glyco_hydro/deAcase_b/a-brl"/>
</dbReference>
<dbReference type="Proteomes" id="UP001500804">
    <property type="component" value="Unassembled WGS sequence"/>
</dbReference>
<dbReference type="SUPFAM" id="SSF88713">
    <property type="entry name" value="Glycoside hydrolase/deacetylase"/>
    <property type="match status" value="1"/>
</dbReference>
<evidence type="ECO:0000259" key="3">
    <source>
        <dbReference type="PROSITE" id="PS51677"/>
    </source>
</evidence>
<dbReference type="CDD" id="cd10918">
    <property type="entry name" value="CE4_NodB_like_5s_6s"/>
    <property type="match status" value="1"/>
</dbReference>
<dbReference type="PANTHER" id="PTHR34216">
    <property type="match status" value="1"/>
</dbReference>
<dbReference type="Gene3D" id="3.20.20.370">
    <property type="entry name" value="Glycoside hydrolase/deacetylase"/>
    <property type="match status" value="1"/>
</dbReference>
<dbReference type="InterPro" id="IPR002509">
    <property type="entry name" value="NODB_dom"/>
</dbReference>
<dbReference type="PROSITE" id="PS51677">
    <property type="entry name" value="NODB"/>
    <property type="match status" value="1"/>
</dbReference>
<organism evidence="4 5">
    <name type="scientific">Pseudonocardia adelaidensis</name>
    <dbReference type="NCBI Taxonomy" id="648754"/>
    <lineage>
        <taxon>Bacteria</taxon>
        <taxon>Bacillati</taxon>
        <taxon>Actinomycetota</taxon>
        <taxon>Actinomycetes</taxon>
        <taxon>Pseudonocardiales</taxon>
        <taxon>Pseudonocardiaceae</taxon>
        <taxon>Pseudonocardia</taxon>
    </lineage>
</organism>
<proteinExistence type="predicted"/>
<gene>
    <name evidence="4" type="ORF">GCM10023320_02940</name>
</gene>
<dbReference type="RefSeq" id="WP_345602672.1">
    <property type="nucleotide sequence ID" value="NZ_BAABJO010000001.1"/>
</dbReference>
<sequence length="228" mass="24841">MAFVRASGYDAVGITDALRILSDDSSRRVVALTFDDALLDFLNAFDLLGQFKAGATLYVPTAAVGVRVSRWDRGLSKLSWEQIDQISAAGVEIGSQAMSGRHLDTCSDDALLAEVRESKRELEDRLGKPITSFCYPAGLTSARVRRAVVTGGYSNACTLVPRTARPQDDVFGLPRLRVRPAVTGDRINDLLRTGGKGATLPVERIAVPAWRMARRTAVRVTRVARCMM</sequence>
<name>A0ABP9N6X2_9PSEU</name>
<evidence type="ECO:0000256" key="2">
    <source>
        <dbReference type="ARBA" id="ARBA00022729"/>
    </source>
</evidence>
<dbReference type="Pfam" id="PF01522">
    <property type="entry name" value="Polysacc_deac_1"/>
    <property type="match status" value="1"/>
</dbReference>
<evidence type="ECO:0000256" key="1">
    <source>
        <dbReference type="ARBA" id="ARBA00004613"/>
    </source>
</evidence>
<evidence type="ECO:0000313" key="5">
    <source>
        <dbReference type="Proteomes" id="UP001500804"/>
    </source>
</evidence>
<reference evidence="5" key="1">
    <citation type="journal article" date="2019" name="Int. J. Syst. Evol. Microbiol.">
        <title>The Global Catalogue of Microorganisms (GCM) 10K type strain sequencing project: providing services to taxonomists for standard genome sequencing and annotation.</title>
        <authorList>
            <consortium name="The Broad Institute Genomics Platform"/>
            <consortium name="The Broad Institute Genome Sequencing Center for Infectious Disease"/>
            <person name="Wu L."/>
            <person name="Ma J."/>
        </authorList>
    </citation>
    <scope>NUCLEOTIDE SEQUENCE [LARGE SCALE GENOMIC DNA]</scope>
    <source>
        <strain evidence="5">JCM 18302</strain>
    </source>
</reference>
<comment type="caution">
    <text evidence="4">The sequence shown here is derived from an EMBL/GenBank/DDBJ whole genome shotgun (WGS) entry which is preliminary data.</text>
</comment>
<protein>
    <submittedName>
        <fullName evidence="4">Polysaccharide deacetylase family protein</fullName>
    </submittedName>
</protein>
<evidence type="ECO:0000313" key="4">
    <source>
        <dbReference type="EMBL" id="GAA5110793.1"/>
    </source>
</evidence>
<dbReference type="EMBL" id="BAABJO010000001">
    <property type="protein sequence ID" value="GAA5110793.1"/>
    <property type="molecule type" value="Genomic_DNA"/>
</dbReference>
<keyword evidence="2" id="KW-0732">Signal</keyword>
<dbReference type="PANTHER" id="PTHR34216:SF3">
    <property type="entry name" value="POLY-BETA-1,6-N-ACETYL-D-GLUCOSAMINE N-DEACETYLASE"/>
    <property type="match status" value="1"/>
</dbReference>
<dbReference type="InterPro" id="IPR051398">
    <property type="entry name" value="Polysacch_Deacetylase"/>
</dbReference>
<comment type="subcellular location">
    <subcellularLocation>
        <location evidence="1">Secreted</location>
    </subcellularLocation>
</comment>
<feature type="domain" description="NodB homology" evidence="3">
    <location>
        <begin position="28"/>
        <end position="228"/>
    </location>
</feature>
<keyword evidence="5" id="KW-1185">Reference proteome</keyword>
<accession>A0ABP9N6X2</accession>